<proteinExistence type="predicted"/>
<dbReference type="AlphaFoldDB" id="A0A1D1US14"/>
<protein>
    <submittedName>
        <fullName evidence="1">Uncharacterized protein</fullName>
    </submittedName>
</protein>
<keyword evidence="2" id="KW-1185">Reference proteome</keyword>
<dbReference type="EMBL" id="BDGG01000001">
    <property type="protein sequence ID" value="GAU90037.1"/>
    <property type="molecule type" value="Genomic_DNA"/>
</dbReference>
<sequence length="66" mass="7568">MPNPCSFTLPEVCTLELTDAICGPFLCHKPPLETCRDYIRLHLHLAYPSRLNHSATKCTSFCRYKL</sequence>
<comment type="caution">
    <text evidence="1">The sequence shown here is derived from an EMBL/GenBank/DDBJ whole genome shotgun (WGS) entry which is preliminary data.</text>
</comment>
<evidence type="ECO:0000313" key="2">
    <source>
        <dbReference type="Proteomes" id="UP000186922"/>
    </source>
</evidence>
<gene>
    <name evidence="1" type="primary">RvY_02515-1</name>
    <name evidence="1" type="synonym">RvY_02515.1</name>
    <name evidence="1" type="ORF">RvY_02515</name>
</gene>
<name>A0A1D1US14_RAMVA</name>
<dbReference type="Proteomes" id="UP000186922">
    <property type="component" value="Unassembled WGS sequence"/>
</dbReference>
<evidence type="ECO:0000313" key="1">
    <source>
        <dbReference type="EMBL" id="GAU90037.1"/>
    </source>
</evidence>
<accession>A0A1D1US14</accession>
<reference evidence="1 2" key="1">
    <citation type="journal article" date="2016" name="Nat. Commun.">
        <title>Extremotolerant tardigrade genome and improved radiotolerance of human cultured cells by tardigrade-unique protein.</title>
        <authorList>
            <person name="Hashimoto T."/>
            <person name="Horikawa D.D."/>
            <person name="Saito Y."/>
            <person name="Kuwahara H."/>
            <person name="Kozuka-Hata H."/>
            <person name="Shin-I T."/>
            <person name="Minakuchi Y."/>
            <person name="Ohishi K."/>
            <person name="Motoyama A."/>
            <person name="Aizu T."/>
            <person name="Enomoto A."/>
            <person name="Kondo K."/>
            <person name="Tanaka S."/>
            <person name="Hara Y."/>
            <person name="Koshikawa S."/>
            <person name="Sagara H."/>
            <person name="Miura T."/>
            <person name="Yokobori S."/>
            <person name="Miyagawa K."/>
            <person name="Suzuki Y."/>
            <person name="Kubo T."/>
            <person name="Oyama M."/>
            <person name="Kohara Y."/>
            <person name="Fujiyama A."/>
            <person name="Arakawa K."/>
            <person name="Katayama T."/>
            <person name="Toyoda A."/>
            <person name="Kunieda T."/>
        </authorList>
    </citation>
    <scope>NUCLEOTIDE SEQUENCE [LARGE SCALE GENOMIC DNA]</scope>
    <source>
        <strain evidence="1 2">YOKOZUNA-1</strain>
    </source>
</reference>
<organism evidence="1 2">
    <name type="scientific">Ramazzottius varieornatus</name>
    <name type="common">Water bear</name>
    <name type="synonym">Tardigrade</name>
    <dbReference type="NCBI Taxonomy" id="947166"/>
    <lineage>
        <taxon>Eukaryota</taxon>
        <taxon>Metazoa</taxon>
        <taxon>Ecdysozoa</taxon>
        <taxon>Tardigrada</taxon>
        <taxon>Eutardigrada</taxon>
        <taxon>Parachela</taxon>
        <taxon>Hypsibioidea</taxon>
        <taxon>Ramazzottiidae</taxon>
        <taxon>Ramazzottius</taxon>
    </lineage>
</organism>